<gene>
    <name evidence="3" type="ORF">SODALDRAFT_60167</name>
</gene>
<sequence>MKVSIFKSASAAGDPASPRPKAGQSIRGRISGPIPILIPTDDEFPVRNPGAGIAMTAGGDAHDDQLQHQSSAPPDFVTPVSAQVSRPEIAQYTGSGSDSGRELAAAAAAAALAPGPSTRAEALQTPSEPPPAVPREPPQGHRRANPPSTVRYSVVSEATQGTGSSKGKPQRKKSTLRGAFSKLFGRRKKSEGQSFVSAQRVSTLDGRPQQQQTFSFQEPPPMARERKESESKRSASLPITEFDRALRSHSIGLSDIHAIESARNSMHAEYGLAARRRATITTSQIFRSRDGELAGLSPRPVSTHAHAHARGSRLFPMEENPDEIGRAITSDTLGHRRRSRSLNGLHNVEGRKVRRRSDEIRYWRQSHEAFLSPTSSGPPQRSGPDDERRGGDKASMDLSVQEEEKPSQAAVALPFNFGDFTHLNPTAGMKITQAVSLETRIDNLEARMGRMERMVAQLCDALPGFQALPELHNPPPDRPPPPVPVPVPVPATSAMAPESPAYQKAVPIRERDSPERSPSGYSRASQRSSDEGPSHVASPPQLSAPSFHQRPISEATIRETADLPMALAHLEAEIASRQVLEARVAALTRSLDSLLSSQQQRGLSGDFQPPPTARSFGHVSAFDHDDSDEENGLHSKNVHHLGPEDSGLATGSTTGEDDYSEPFETPREELTFGQGVAYQGGTHYAGGEGEGEGEGEDEEDDGQQQHKKAPRTMSLGQLTLGRLYHARTTAI</sequence>
<accession>A0A3N2PLN5</accession>
<keyword evidence="1" id="KW-0175">Coiled coil</keyword>
<evidence type="ECO:0000313" key="4">
    <source>
        <dbReference type="Proteomes" id="UP000272025"/>
    </source>
</evidence>
<feature type="compositionally biased region" description="Polar residues" evidence="2">
    <location>
        <begin position="192"/>
        <end position="216"/>
    </location>
</feature>
<name>A0A3N2PLN5_SODAK</name>
<feature type="coiled-coil region" evidence="1">
    <location>
        <begin position="434"/>
        <end position="461"/>
    </location>
</feature>
<feature type="compositionally biased region" description="Basic and acidic residues" evidence="2">
    <location>
        <begin position="383"/>
        <end position="395"/>
    </location>
</feature>
<protein>
    <submittedName>
        <fullName evidence="3">Uncharacterized protein</fullName>
    </submittedName>
</protein>
<dbReference type="Proteomes" id="UP000272025">
    <property type="component" value="Unassembled WGS sequence"/>
</dbReference>
<dbReference type="GeneID" id="39584000"/>
<dbReference type="STRING" id="1314773.A0A3N2PLN5"/>
<feature type="compositionally biased region" description="Polar residues" evidence="2">
    <location>
        <begin position="146"/>
        <end position="167"/>
    </location>
</feature>
<feature type="compositionally biased region" description="Basic and acidic residues" evidence="2">
    <location>
        <begin position="223"/>
        <end position="233"/>
    </location>
</feature>
<feature type="compositionally biased region" description="Pro residues" evidence="2">
    <location>
        <begin position="472"/>
        <end position="489"/>
    </location>
</feature>
<evidence type="ECO:0000313" key="3">
    <source>
        <dbReference type="EMBL" id="ROT35266.1"/>
    </source>
</evidence>
<feature type="region of interest" description="Disordered" evidence="2">
    <location>
        <begin position="366"/>
        <end position="407"/>
    </location>
</feature>
<evidence type="ECO:0000256" key="1">
    <source>
        <dbReference type="SAM" id="Coils"/>
    </source>
</evidence>
<dbReference type="EMBL" id="ML119061">
    <property type="protein sequence ID" value="ROT35266.1"/>
    <property type="molecule type" value="Genomic_DNA"/>
</dbReference>
<feature type="region of interest" description="Disordered" evidence="2">
    <location>
        <begin position="600"/>
        <end position="720"/>
    </location>
</feature>
<keyword evidence="4" id="KW-1185">Reference proteome</keyword>
<feature type="region of interest" description="Disordered" evidence="2">
    <location>
        <begin position="1"/>
        <end position="236"/>
    </location>
</feature>
<proteinExistence type="predicted"/>
<organism evidence="3 4">
    <name type="scientific">Sodiomyces alkalinus (strain CBS 110278 / VKM F-3762 / F11)</name>
    <name type="common">Alkaliphilic filamentous fungus</name>
    <dbReference type="NCBI Taxonomy" id="1314773"/>
    <lineage>
        <taxon>Eukaryota</taxon>
        <taxon>Fungi</taxon>
        <taxon>Dikarya</taxon>
        <taxon>Ascomycota</taxon>
        <taxon>Pezizomycotina</taxon>
        <taxon>Sordariomycetes</taxon>
        <taxon>Hypocreomycetidae</taxon>
        <taxon>Glomerellales</taxon>
        <taxon>Plectosphaerellaceae</taxon>
        <taxon>Sodiomyces</taxon>
    </lineage>
</organism>
<dbReference type="OrthoDB" id="5428925at2759"/>
<dbReference type="AlphaFoldDB" id="A0A3N2PLN5"/>
<evidence type="ECO:0000256" key="2">
    <source>
        <dbReference type="SAM" id="MobiDB-lite"/>
    </source>
</evidence>
<dbReference type="RefSeq" id="XP_028463072.1">
    <property type="nucleotide sequence ID" value="XM_028615523.1"/>
</dbReference>
<feature type="region of interest" description="Disordered" evidence="2">
    <location>
        <begin position="332"/>
        <end position="351"/>
    </location>
</feature>
<feature type="compositionally biased region" description="Pro residues" evidence="2">
    <location>
        <begin position="127"/>
        <end position="137"/>
    </location>
</feature>
<feature type="compositionally biased region" description="Low complexity" evidence="2">
    <location>
        <begin position="103"/>
        <end position="113"/>
    </location>
</feature>
<reference evidence="3 4" key="1">
    <citation type="journal article" date="2018" name="Mol. Ecol.">
        <title>The obligate alkalophilic soda-lake fungus Sodiomyces alkalinus has shifted to a protein diet.</title>
        <authorList>
            <person name="Grum-Grzhimaylo A.A."/>
            <person name="Falkoski D.L."/>
            <person name="van den Heuvel J."/>
            <person name="Valero-Jimenez C.A."/>
            <person name="Min B."/>
            <person name="Choi I.G."/>
            <person name="Lipzen A."/>
            <person name="Daum C.G."/>
            <person name="Aanen D.K."/>
            <person name="Tsang A."/>
            <person name="Henrissat B."/>
            <person name="Bilanenko E.N."/>
            <person name="de Vries R.P."/>
            <person name="van Kan J.A.L."/>
            <person name="Grigoriev I.V."/>
            <person name="Debets A.J.M."/>
        </authorList>
    </citation>
    <scope>NUCLEOTIDE SEQUENCE [LARGE SCALE GENOMIC DNA]</scope>
    <source>
        <strain evidence="3 4">F11</strain>
    </source>
</reference>
<feature type="compositionally biased region" description="Acidic residues" evidence="2">
    <location>
        <begin position="689"/>
        <end position="702"/>
    </location>
</feature>
<feature type="region of interest" description="Disordered" evidence="2">
    <location>
        <begin position="467"/>
        <end position="548"/>
    </location>
</feature>